<organism evidence="2 3">
    <name type="scientific">Thauera sedimentorum</name>
    <dbReference type="NCBI Taxonomy" id="2767595"/>
    <lineage>
        <taxon>Bacteria</taxon>
        <taxon>Pseudomonadati</taxon>
        <taxon>Pseudomonadota</taxon>
        <taxon>Betaproteobacteria</taxon>
        <taxon>Rhodocyclales</taxon>
        <taxon>Zoogloeaceae</taxon>
        <taxon>Thauera</taxon>
    </lineage>
</organism>
<name>A0ABR9BC03_9RHOO</name>
<dbReference type="EMBL" id="JACYTO010000001">
    <property type="protein sequence ID" value="MBD8502972.1"/>
    <property type="molecule type" value="Genomic_DNA"/>
</dbReference>
<evidence type="ECO:0000313" key="2">
    <source>
        <dbReference type="EMBL" id="MBD8502972.1"/>
    </source>
</evidence>
<feature type="chain" id="PRO_5046109308" evidence="1">
    <location>
        <begin position="25"/>
        <end position="267"/>
    </location>
</feature>
<sequence>MPRKALASLTLIAAATLTAPQALAAAGCSAESPAHTVALVELYTSEGCSSCPPADRWLSTLPGGLGADRLVPLALHVDYWDYIGWQDPYAQAQFTARQRRLGQLSGSRTIYTPEVFVGMRELRGWHNGSTFARQIQAVNAQPARAAIALAMRPLDGREVELEARFALPAGQQGGALQGVLVLYEDKLVSDVRRGENAGVTLGHDRVVRRWLPRVLEAGAAAQVLRETVALPAGWNPANLGAAAFVEDMSGGEVLQALALPGCLAAGG</sequence>
<dbReference type="PANTHER" id="PTHR36057">
    <property type="match status" value="1"/>
</dbReference>
<accession>A0ABR9BC03</accession>
<feature type="signal peptide" evidence="1">
    <location>
        <begin position="1"/>
        <end position="24"/>
    </location>
</feature>
<evidence type="ECO:0000256" key="1">
    <source>
        <dbReference type="SAM" id="SignalP"/>
    </source>
</evidence>
<comment type="caution">
    <text evidence="2">The sequence shown here is derived from an EMBL/GenBank/DDBJ whole genome shotgun (WGS) entry which is preliminary data.</text>
</comment>
<dbReference type="Proteomes" id="UP000603602">
    <property type="component" value="Unassembled WGS sequence"/>
</dbReference>
<evidence type="ECO:0000313" key="3">
    <source>
        <dbReference type="Proteomes" id="UP000603602"/>
    </source>
</evidence>
<proteinExistence type="predicted"/>
<dbReference type="InterPro" id="IPR010634">
    <property type="entry name" value="DUF1223"/>
</dbReference>
<dbReference type="SUPFAM" id="SSF52833">
    <property type="entry name" value="Thioredoxin-like"/>
    <property type="match status" value="1"/>
</dbReference>
<dbReference type="Pfam" id="PF06764">
    <property type="entry name" value="DUF1223"/>
    <property type="match status" value="1"/>
</dbReference>
<dbReference type="PANTHER" id="PTHR36057:SF1">
    <property type="entry name" value="LIPOPROTEIN LIPID ATTACHMENT SITE-LIKE PROTEIN, PUTATIVE (DUF1223)-RELATED"/>
    <property type="match status" value="1"/>
</dbReference>
<keyword evidence="3" id="KW-1185">Reference proteome</keyword>
<dbReference type="PROSITE" id="PS51257">
    <property type="entry name" value="PROKAR_LIPOPROTEIN"/>
    <property type="match status" value="1"/>
</dbReference>
<keyword evidence="1" id="KW-0732">Signal</keyword>
<reference evidence="3" key="1">
    <citation type="submission" date="2023-07" db="EMBL/GenBank/DDBJ databases">
        <title>Thauera sp. CAU 1555 isolated from sand of Yaerae Beach.</title>
        <authorList>
            <person name="Kim W."/>
        </authorList>
    </citation>
    <scope>NUCLEOTIDE SEQUENCE [LARGE SCALE GENOMIC DNA]</scope>
    <source>
        <strain evidence="3">CAU 1555</strain>
    </source>
</reference>
<dbReference type="InterPro" id="IPR036249">
    <property type="entry name" value="Thioredoxin-like_sf"/>
</dbReference>
<dbReference type="RefSeq" id="WP_187717713.1">
    <property type="nucleotide sequence ID" value="NZ_JACTAH010000001.1"/>
</dbReference>
<protein>
    <submittedName>
        <fullName evidence="2">DUF1223 domain-containing protein</fullName>
    </submittedName>
</protein>
<gene>
    <name evidence="2" type="ORF">IFO67_08770</name>
</gene>